<dbReference type="GO" id="GO:0016618">
    <property type="term" value="F:hydroxypyruvate reductase [NAD(P)H] activity"/>
    <property type="evidence" value="ECO:0007669"/>
    <property type="project" value="TreeGrafter"/>
</dbReference>
<dbReference type="PANTHER" id="PTHR10996">
    <property type="entry name" value="2-HYDROXYACID DEHYDROGENASE-RELATED"/>
    <property type="match status" value="1"/>
</dbReference>
<evidence type="ECO:0000256" key="3">
    <source>
        <dbReference type="ARBA" id="ARBA00023027"/>
    </source>
</evidence>
<evidence type="ECO:0000259" key="5">
    <source>
        <dbReference type="Pfam" id="PF00389"/>
    </source>
</evidence>
<dbReference type="PROSITE" id="PS00671">
    <property type="entry name" value="D_2_HYDROXYACID_DH_3"/>
    <property type="match status" value="1"/>
</dbReference>
<comment type="caution">
    <text evidence="7">The sequence shown here is derived from an EMBL/GenBank/DDBJ whole genome shotgun (WGS) entry which is preliminary data.</text>
</comment>
<sequence>MPQSLPTVIVSAPVPPDLRAAIEAACRIVDVPTGQRLDEAVSAADRAVARGVLCTVRTPVDAATLEALPAVAVVSNFAVGYDNIDVPRATKGGVLVCNTPGVLDRAVADLTMGFVICLARDMVEGDAYVRRGAWLRGPAPLTSDLAGKTLGLLGMGRIGRMVARRAQAFDMRVIYHNRNRDTASEEEGLAAYRTRDELLAESDFLSVHVPLSAETRGSVGMREFEAMKPSAYLINTARGPVVDEAALIQALREGHIAGAGLDVMEREPLDPASPLCALSNVVLQAHAGSATVETRRAMMELAVTNLLDALGGRQPLAMVNPAVRDGMGAAHA</sequence>
<dbReference type="GO" id="GO:0051287">
    <property type="term" value="F:NAD binding"/>
    <property type="evidence" value="ECO:0007669"/>
    <property type="project" value="InterPro"/>
</dbReference>
<comment type="similarity">
    <text evidence="1 4">Belongs to the D-isomer specific 2-hydroxyacid dehydrogenase family.</text>
</comment>
<keyword evidence="3" id="KW-0520">NAD</keyword>
<gene>
    <name evidence="7" type="ORF">EV675_3004</name>
</gene>
<feature type="domain" description="D-isomer specific 2-hydroxyacid dehydrogenase catalytic" evidence="5">
    <location>
        <begin position="8"/>
        <end position="320"/>
    </location>
</feature>
<keyword evidence="8" id="KW-1185">Reference proteome</keyword>
<keyword evidence="2 4" id="KW-0560">Oxidoreductase</keyword>
<dbReference type="InterPro" id="IPR006140">
    <property type="entry name" value="D-isomer_DH_NAD-bd"/>
</dbReference>
<name>A0A4V2F2X4_9BURK</name>
<evidence type="ECO:0000256" key="1">
    <source>
        <dbReference type="ARBA" id="ARBA00005854"/>
    </source>
</evidence>
<dbReference type="Gene3D" id="3.40.50.720">
    <property type="entry name" value="NAD(P)-binding Rossmann-like Domain"/>
    <property type="match status" value="2"/>
</dbReference>
<evidence type="ECO:0000256" key="4">
    <source>
        <dbReference type="RuleBase" id="RU003719"/>
    </source>
</evidence>
<reference evidence="7 8" key="1">
    <citation type="submission" date="2019-02" db="EMBL/GenBank/DDBJ databases">
        <title>Genomic Encyclopedia of Type Strains, Phase IV (KMG-IV): sequencing the most valuable type-strain genomes for metagenomic binning, comparative biology and taxonomic classification.</title>
        <authorList>
            <person name="Goeker M."/>
        </authorList>
    </citation>
    <scope>NUCLEOTIDE SEQUENCE [LARGE SCALE GENOMIC DNA]</scope>
    <source>
        <strain evidence="7 8">K24</strain>
    </source>
</reference>
<feature type="domain" description="D-isomer specific 2-hydroxyacid dehydrogenase NAD-binding" evidence="6">
    <location>
        <begin position="113"/>
        <end position="288"/>
    </location>
</feature>
<proteinExistence type="inferred from homology"/>
<evidence type="ECO:0000313" key="8">
    <source>
        <dbReference type="Proteomes" id="UP000292445"/>
    </source>
</evidence>
<evidence type="ECO:0000313" key="7">
    <source>
        <dbReference type="EMBL" id="RZS80404.1"/>
    </source>
</evidence>
<dbReference type="PANTHER" id="PTHR10996:SF283">
    <property type="entry name" value="GLYOXYLATE_HYDROXYPYRUVATE REDUCTASE B"/>
    <property type="match status" value="1"/>
</dbReference>
<dbReference type="GO" id="GO:0005829">
    <property type="term" value="C:cytosol"/>
    <property type="evidence" value="ECO:0007669"/>
    <property type="project" value="TreeGrafter"/>
</dbReference>
<dbReference type="GO" id="GO:0030267">
    <property type="term" value="F:glyoxylate reductase (NADPH) activity"/>
    <property type="evidence" value="ECO:0007669"/>
    <property type="project" value="TreeGrafter"/>
</dbReference>
<dbReference type="Pfam" id="PF00389">
    <property type="entry name" value="2-Hacid_dh"/>
    <property type="match status" value="1"/>
</dbReference>
<dbReference type="AlphaFoldDB" id="A0A4V2F2X4"/>
<accession>A0A4V2F2X4</accession>
<dbReference type="SUPFAM" id="SSF52283">
    <property type="entry name" value="Formate/glycerate dehydrogenase catalytic domain-like"/>
    <property type="match status" value="1"/>
</dbReference>
<evidence type="ECO:0000259" key="6">
    <source>
        <dbReference type="Pfam" id="PF02826"/>
    </source>
</evidence>
<dbReference type="FunFam" id="3.40.50.720:FF:000203">
    <property type="entry name" value="D-3-phosphoglycerate dehydrogenase (SerA)"/>
    <property type="match status" value="1"/>
</dbReference>
<dbReference type="Proteomes" id="UP000292445">
    <property type="component" value="Unassembled WGS sequence"/>
</dbReference>
<dbReference type="OrthoDB" id="9805416at2"/>
<dbReference type="Pfam" id="PF02826">
    <property type="entry name" value="2-Hacid_dh_C"/>
    <property type="match status" value="1"/>
</dbReference>
<dbReference type="InterPro" id="IPR036291">
    <property type="entry name" value="NAD(P)-bd_dom_sf"/>
</dbReference>
<dbReference type="InterPro" id="IPR006139">
    <property type="entry name" value="D-isomer_2_OHA_DH_cat_dom"/>
</dbReference>
<dbReference type="EMBL" id="SGXC01000002">
    <property type="protein sequence ID" value="RZS80404.1"/>
    <property type="molecule type" value="Genomic_DNA"/>
</dbReference>
<dbReference type="RefSeq" id="WP_130358169.1">
    <property type="nucleotide sequence ID" value="NZ_SGXC01000002.1"/>
</dbReference>
<dbReference type="InterPro" id="IPR029753">
    <property type="entry name" value="D-isomer_DH_CS"/>
</dbReference>
<dbReference type="SUPFAM" id="SSF51735">
    <property type="entry name" value="NAD(P)-binding Rossmann-fold domains"/>
    <property type="match status" value="1"/>
</dbReference>
<dbReference type="CDD" id="cd05301">
    <property type="entry name" value="GDH"/>
    <property type="match status" value="1"/>
</dbReference>
<protein>
    <submittedName>
        <fullName evidence="7">Glyoxylate reductase</fullName>
    </submittedName>
</protein>
<organism evidence="7 8">
    <name type="scientific">Pigmentiphaga kullae</name>
    <dbReference type="NCBI Taxonomy" id="151784"/>
    <lineage>
        <taxon>Bacteria</taxon>
        <taxon>Pseudomonadati</taxon>
        <taxon>Pseudomonadota</taxon>
        <taxon>Betaproteobacteria</taxon>
        <taxon>Burkholderiales</taxon>
        <taxon>Alcaligenaceae</taxon>
        <taxon>Pigmentiphaga</taxon>
    </lineage>
</organism>
<dbReference type="InterPro" id="IPR050223">
    <property type="entry name" value="D-isomer_2-hydroxyacid_DH"/>
</dbReference>
<evidence type="ECO:0000256" key="2">
    <source>
        <dbReference type="ARBA" id="ARBA00023002"/>
    </source>
</evidence>